<name>A0A9P5LBR0_9HYPO</name>
<keyword evidence="2" id="KW-1185">Reference proteome</keyword>
<evidence type="ECO:0000313" key="1">
    <source>
        <dbReference type="EMBL" id="KAF7555239.1"/>
    </source>
</evidence>
<proteinExistence type="predicted"/>
<accession>A0A9P5LBR0</accession>
<dbReference type="OrthoDB" id="103819at2759"/>
<reference evidence="1" key="1">
    <citation type="submission" date="2020-03" db="EMBL/GenBank/DDBJ databases">
        <title>Draft Genome Sequence of Cylindrodendrum hubeiense.</title>
        <authorList>
            <person name="Buettner E."/>
            <person name="Kellner H."/>
        </authorList>
    </citation>
    <scope>NUCLEOTIDE SEQUENCE</scope>
    <source>
        <strain evidence="1">IHI 201604</strain>
    </source>
</reference>
<gene>
    <name evidence="1" type="ORF">G7Z17_g2302</name>
</gene>
<evidence type="ECO:0000313" key="2">
    <source>
        <dbReference type="Proteomes" id="UP000722485"/>
    </source>
</evidence>
<dbReference type="EMBL" id="JAANBB010000022">
    <property type="protein sequence ID" value="KAF7555239.1"/>
    <property type="molecule type" value="Genomic_DNA"/>
</dbReference>
<organism evidence="1 2">
    <name type="scientific">Cylindrodendrum hubeiense</name>
    <dbReference type="NCBI Taxonomy" id="595255"/>
    <lineage>
        <taxon>Eukaryota</taxon>
        <taxon>Fungi</taxon>
        <taxon>Dikarya</taxon>
        <taxon>Ascomycota</taxon>
        <taxon>Pezizomycotina</taxon>
        <taxon>Sordariomycetes</taxon>
        <taxon>Hypocreomycetidae</taxon>
        <taxon>Hypocreales</taxon>
        <taxon>Nectriaceae</taxon>
        <taxon>Cylindrodendrum</taxon>
    </lineage>
</organism>
<dbReference type="Proteomes" id="UP000722485">
    <property type="component" value="Unassembled WGS sequence"/>
</dbReference>
<comment type="caution">
    <text evidence="1">The sequence shown here is derived from an EMBL/GenBank/DDBJ whole genome shotgun (WGS) entry which is preliminary data.</text>
</comment>
<dbReference type="AlphaFoldDB" id="A0A9P5LBR0"/>
<sequence length="151" mass="16927">MDLTRLQDFIKSIDSAPPVSDAPANMYRLFRALYSVAVRYVQFRKSTPLTHRTKAGAQLNTCLNALGFTDMGLSSEQQETPGAFKGYEWAPGYAMGSEGMDICMEDQHGVNPIWTSNPAQLEEWFNDSDQVRKFIRQTNFASPQDEGSYGV</sequence>
<protein>
    <submittedName>
        <fullName evidence="1">Uncharacterized protein</fullName>
    </submittedName>
</protein>